<dbReference type="InterPro" id="IPR027417">
    <property type="entry name" value="P-loop_NTPase"/>
</dbReference>
<dbReference type="GO" id="GO:0005524">
    <property type="term" value="F:ATP binding"/>
    <property type="evidence" value="ECO:0007669"/>
    <property type="project" value="UniProtKB-KW"/>
</dbReference>
<reference evidence="7 8" key="1">
    <citation type="submission" date="2017-05" db="EMBL/GenBank/DDBJ databases">
        <title>Vagococcus spp. assemblies.</title>
        <authorList>
            <person name="Gulvik C.A."/>
        </authorList>
    </citation>
    <scope>NUCLEOTIDE SEQUENCE [LARGE SCALE GENOMIC DNA]</scope>
    <source>
        <strain evidence="7 8">CCUG 51432</strain>
    </source>
</reference>
<evidence type="ECO:0000313" key="8">
    <source>
        <dbReference type="Proteomes" id="UP000287605"/>
    </source>
</evidence>
<evidence type="ECO:0000256" key="4">
    <source>
        <dbReference type="ARBA" id="ARBA00022840"/>
    </source>
</evidence>
<evidence type="ECO:0000256" key="2">
    <source>
        <dbReference type="ARBA" id="ARBA00022448"/>
    </source>
</evidence>
<dbReference type="RefSeq" id="WP_126810145.1">
    <property type="nucleotide sequence ID" value="NZ_NGKA01000033.1"/>
</dbReference>
<dbReference type="InterPro" id="IPR003439">
    <property type="entry name" value="ABC_transporter-like_ATP-bd"/>
</dbReference>
<accession>A0A430ALL8</accession>
<comment type="similarity">
    <text evidence="1">Belongs to the ABC transporter superfamily.</text>
</comment>
<keyword evidence="5" id="KW-0029">Amino-acid transport</keyword>
<keyword evidence="4 7" id="KW-0067">ATP-binding</keyword>
<feature type="domain" description="ABC transporter" evidence="6">
    <location>
        <begin position="4"/>
        <end position="224"/>
    </location>
</feature>
<dbReference type="Proteomes" id="UP000287605">
    <property type="component" value="Unassembled WGS sequence"/>
</dbReference>
<dbReference type="CDD" id="cd03255">
    <property type="entry name" value="ABC_MJ0796_LolCDE_FtsE"/>
    <property type="match status" value="1"/>
</dbReference>
<keyword evidence="2" id="KW-0813">Transport</keyword>
<dbReference type="GO" id="GO:0098796">
    <property type="term" value="C:membrane protein complex"/>
    <property type="evidence" value="ECO:0007669"/>
    <property type="project" value="UniProtKB-ARBA"/>
</dbReference>
<dbReference type="FunFam" id="3.40.50.300:FF:000032">
    <property type="entry name" value="Export ABC transporter ATP-binding protein"/>
    <property type="match status" value="1"/>
</dbReference>
<sequence length="226" mass="25089">MSILKVENLTKVYGSKDTKVTALNRINLNIEKGEFISIIGPSGSGKSTLLHMLGGVDKPSEGNIYIENKDISTLNETEMAVFRRKKIGLIYQAYNLIPTLDVEQNIMLPMLLDNVTPKKVDYDRIVELLGLTERRNHLPSQLSGGQKQRVAIGRSLIYSPSIILADEPTGNLDSKNTKATLNLLKIANKEYNQTIVMITHDEKIANSADRVIKIVDGEIVSDEVVK</sequence>
<dbReference type="InterPro" id="IPR017871">
    <property type="entry name" value="ABC_transporter-like_CS"/>
</dbReference>
<evidence type="ECO:0000256" key="1">
    <source>
        <dbReference type="ARBA" id="ARBA00005417"/>
    </source>
</evidence>
<dbReference type="Gene3D" id="3.40.50.300">
    <property type="entry name" value="P-loop containing nucleotide triphosphate hydrolases"/>
    <property type="match status" value="1"/>
</dbReference>
<keyword evidence="8" id="KW-1185">Reference proteome</keyword>
<evidence type="ECO:0000256" key="5">
    <source>
        <dbReference type="ARBA" id="ARBA00022970"/>
    </source>
</evidence>
<dbReference type="GO" id="GO:0006865">
    <property type="term" value="P:amino acid transport"/>
    <property type="evidence" value="ECO:0007669"/>
    <property type="project" value="UniProtKB-KW"/>
</dbReference>
<dbReference type="PROSITE" id="PS00211">
    <property type="entry name" value="ABC_TRANSPORTER_1"/>
    <property type="match status" value="1"/>
</dbReference>
<dbReference type="PANTHER" id="PTHR42798">
    <property type="entry name" value="LIPOPROTEIN-RELEASING SYSTEM ATP-BINDING PROTEIN LOLD"/>
    <property type="match status" value="1"/>
</dbReference>
<gene>
    <name evidence="7" type="ORF">CBF29_13025</name>
</gene>
<evidence type="ECO:0000313" key="7">
    <source>
        <dbReference type="EMBL" id="RSU08874.1"/>
    </source>
</evidence>
<dbReference type="InterPro" id="IPR003593">
    <property type="entry name" value="AAA+_ATPase"/>
</dbReference>
<evidence type="ECO:0000259" key="6">
    <source>
        <dbReference type="PROSITE" id="PS50893"/>
    </source>
</evidence>
<dbReference type="SUPFAM" id="SSF52540">
    <property type="entry name" value="P-loop containing nucleoside triphosphate hydrolases"/>
    <property type="match status" value="1"/>
</dbReference>
<dbReference type="GO" id="GO:0022857">
    <property type="term" value="F:transmembrane transporter activity"/>
    <property type="evidence" value="ECO:0007669"/>
    <property type="project" value="UniProtKB-ARBA"/>
</dbReference>
<dbReference type="GO" id="GO:0016887">
    <property type="term" value="F:ATP hydrolysis activity"/>
    <property type="evidence" value="ECO:0007669"/>
    <property type="project" value="InterPro"/>
</dbReference>
<dbReference type="PROSITE" id="PS50893">
    <property type="entry name" value="ABC_TRANSPORTER_2"/>
    <property type="match status" value="1"/>
</dbReference>
<dbReference type="PANTHER" id="PTHR42798:SF6">
    <property type="entry name" value="CELL DIVISION ATP-BINDING PROTEIN FTSE"/>
    <property type="match status" value="1"/>
</dbReference>
<dbReference type="Pfam" id="PF00005">
    <property type="entry name" value="ABC_tran"/>
    <property type="match status" value="1"/>
</dbReference>
<keyword evidence="3" id="KW-0547">Nucleotide-binding</keyword>
<proteinExistence type="inferred from homology"/>
<dbReference type="EMBL" id="NGKA01000033">
    <property type="protein sequence ID" value="RSU08874.1"/>
    <property type="molecule type" value="Genomic_DNA"/>
</dbReference>
<protein>
    <submittedName>
        <fullName evidence="7">Peptide ABC transporter ATP-binding protein</fullName>
    </submittedName>
</protein>
<comment type="caution">
    <text evidence="7">The sequence shown here is derived from an EMBL/GenBank/DDBJ whole genome shotgun (WGS) entry which is preliminary data.</text>
</comment>
<dbReference type="AlphaFoldDB" id="A0A430ALL8"/>
<name>A0A430ALL8_9ENTE</name>
<organism evidence="7 8">
    <name type="scientific">Vagococcus elongatus</name>
    <dbReference type="NCBI Taxonomy" id="180344"/>
    <lineage>
        <taxon>Bacteria</taxon>
        <taxon>Bacillati</taxon>
        <taxon>Bacillota</taxon>
        <taxon>Bacilli</taxon>
        <taxon>Lactobacillales</taxon>
        <taxon>Enterococcaceae</taxon>
        <taxon>Vagococcus</taxon>
    </lineage>
</organism>
<dbReference type="OrthoDB" id="9791546at2"/>
<dbReference type="SMART" id="SM00382">
    <property type="entry name" value="AAA"/>
    <property type="match status" value="1"/>
</dbReference>
<evidence type="ECO:0000256" key="3">
    <source>
        <dbReference type="ARBA" id="ARBA00022741"/>
    </source>
</evidence>
<dbReference type="InterPro" id="IPR017911">
    <property type="entry name" value="MacB-like_ATP-bd"/>
</dbReference>